<dbReference type="SMART" id="SM00849">
    <property type="entry name" value="Lactamase_B"/>
    <property type="match status" value="1"/>
</dbReference>
<name>H0R5K2_9ACTN</name>
<evidence type="ECO:0000259" key="5">
    <source>
        <dbReference type="SMART" id="SM00849"/>
    </source>
</evidence>
<dbReference type="STRING" id="1077974.GOEFS_114_00050"/>
<evidence type="ECO:0000256" key="4">
    <source>
        <dbReference type="ARBA" id="ARBA00022833"/>
    </source>
</evidence>
<gene>
    <name evidence="6" type="ORF">GOEFS_114_00050</name>
</gene>
<sequence>MTVRAVHHLNCGTMILGLVSHCLLIETSDSLVLVDSGFGTDSVRDPATFLGPARLAIAPKLNMRETALHQIEALGYDRRDVRHIVLTHLDLDHAGGIADFPWATVHVHGPELRAAQAPGLANRLRYRTQQWRHGPQWQVNELDDGETWFGLEVAGNLAGLPPEIVVIPLYGHTHGHIGVAVDTDTGWLLHAGDALLHTGQLCRGLHPTTLVYGSPNPRLVLARVQNVRRLRELRQDNDDNITIFAAHDRYAFARLSAAPPTSRRYSRSRPV</sequence>
<reference evidence="6 7" key="1">
    <citation type="submission" date="2011-12" db="EMBL/GenBank/DDBJ databases">
        <title>Whole genome shotgun sequence of Gordonia effusa NBRC 100432.</title>
        <authorList>
            <person name="Yoshida I."/>
            <person name="Takarada H."/>
            <person name="Hosoyama A."/>
            <person name="Tsuchikane K."/>
            <person name="Katsumata H."/>
            <person name="Yamazaki S."/>
            <person name="Fujita N."/>
        </authorList>
    </citation>
    <scope>NUCLEOTIDE SEQUENCE [LARGE SCALE GENOMIC DNA]</scope>
    <source>
        <strain evidence="6 7">NBRC 100432</strain>
    </source>
</reference>
<dbReference type="InterPro" id="IPR001279">
    <property type="entry name" value="Metallo-B-lactamas"/>
</dbReference>
<dbReference type="GO" id="GO:0016787">
    <property type="term" value="F:hydrolase activity"/>
    <property type="evidence" value="ECO:0007669"/>
    <property type="project" value="UniProtKB-KW"/>
</dbReference>
<proteinExistence type="inferred from homology"/>
<evidence type="ECO:0000313" key="6">
    <source>
        <dbReference type="EMBL" id="GAB20353.1"/>
    </source>
</evidence>
<feature type="domain" description="Metallo-beta-lactamase" evidence="5">
    <location>
        <begin position="19"/>
        <end position="247"/>
    </location>
</feature>
<keyword evidence="2" id="KW-0479">Metal-binding</keyword>
<dbReference type="InterPro" id="IPR051013">
    <property type="entry name" value="MBL_superfamily_lactonases"/>
</dbReference>
<dbReference type="eggNOG" id="COG0491">
    <property type="taxonomic scope" value="Bacteria"/>
</dbReference>
<organism evidence="6 7">
    <name type="scientific">Gordonia effusa NBRC 100432</name>
    <dbReference type="NCBI Taxonomy" id="1077974"/>
    <lineage>
        <taxon>Bacteria</taxon>
        <taxon>Bacillati</taxon>
        <taxon>Actinomycetota</taxon>
        <taxon>Actinomycetes</taxon>
        <taxon>Mycobacteriales</taxon>
        <taxon>Gordoniaceae</taxon>
        <taxon>Gordonia</taxon>
    </lineage>
</organism>
<evidence type="ECO:0000256" key="3">
    <source>
        <dbReference type="ARBA" id="ARBA00022801"/>
    </source>
</evidence>
<evidence type="ECO:0000256" key="2">
    <source>
        <dbReference type="ARBA" id="ARBA00022723"/>
    </source>
</evidence>
<keyword evidence="7" id="KW-1185">Reference proteome</keyword>
<comment type="similarity">
    <text evidence="1">Belongs to the metallo-beta-lactamase superfamily.</text>
</comment>
<dbReference type="SUPFAM" id="SSF56281">
    <property type="entry name" value="Metallo-hydrolase/oxidoreductase"/>
    <property type="match status" value="1"/>
</dbReference>
<evidence type="ECO:0000256" key="1">
    <source>
        <dbReference type="ARBA" id="ARBA00007749"/>
    </source>
</evidence>
<dbReference type="EMBL" id="BAEH01000114">
    <property type="protein sequence ID" value="GAB20353.1"/>
    <property type="molecule type" value="Genomic_DNA"/>
</dbReference>
<dbReference type="OrthoDB" id="3196337at2"/>
<keyword evidence="3" id="KW-0378">Hydrolase</keyword>
<evidence type="ECO:0000313" key="7">
    <source>
        <dbReference type="Proteomes" id="UP000035034"/>
    </source>
</evidence>
<dbReference type="Proteomes" id="UP000035034">
    <property type="component" value="Unassembled WGS sequence"/>
</dbReference>
<keyword evidence="4" id="KW-0862">Zinc</keyword>
<dbReference type="CDD" id="cd07742">
    <property type="entry name" value="metallo-hydrolase-like_MBL-fold"/>
    <property type="match status" value="1"/>
</dbReference>
<protein>
    <recommendedName>
        <fullName evidence="5">Metallo-beta-lactamase domain-containing protein</fullName>
    </recommendedName>
</protein>
<accession>H0R5K2</accession>
<dbReference type="RefSeq" id="WP_007319688.1">
    <property type="nucleotide sequence ID" value="NZ_BAEH01000114.1"/>
</dbReference>
<dbReference type="GO" id="GO:0046872">
    <property type="term" value="F:metal ion binding"/>
    <property type="evidence" value="ECO:0007669"/>
    <property type="project" value="UniProtKB-KW"/>
</dbReference>
<dbReference type="InterPro" id="IPR036866">
    <property type="entry name" value="RibonucZ/Hydroxyglut_hydro"/>
</dbReference>
<dbReference type="Gene3D" id="3.60.15.10">
    <property type="entry name" value="Ribonuclease Z/Hydroxyacylglutathione hydrolase-like"/>
    <property type="match status" value="1"/>
</dbReference>
<comment type="caution">
    <text evidence="6">The sequence shown here is derived from an EMBL/GenBank/DDBJ whole genome shotgun (WGS) entry which is preliminary data.</text>
</comment>
<dbReference type="AlphaFoldDB" id="H0R5K2"/>
<dbReference type="Pfam" id="PF00753">
    <property type="entry name" value="Lactamase_B"/>
    <property type="match status" value="1"/>
</dbReference>
<dbReference type="PANTHER" id="PTHR42978">
    <property type="entry name" value="QUORUM-QUENCHING LACTONASE YTNP-RELATED-RELATED"/>
    <property type="match status" value="1"/>
</dbReference>
<dbReference type="PANTHER" id="PTHR42978:SF3">
    <property type="entry name" value="BLR3078 PROTEIN"/>
    <property type="match status" value="1"/>
</dbReference>